<dbReference type="Proteomes" id="UP001054902">
    <property type="component" value="Unassembled WGS sequence"/>
</dbReference>
<accession>A0AAD3CDE5</accession>
<protein>
    <submittedName>
        <fullName evidence="1">Uncharacterized protein</fullName>
    </submittedName>
</protein>
<proteinExistence type="predicted"/>
<dbReference type="EMBL" id="BLLK01000019">
    <property type="protein sequence ID" value="GFH44077.1"/>
    <property type="molecule type" value="Genomic_DNA"/>
</dbReference>
<sequence>MNISTFQSNLDFIKNLYFHEEWKDEKCKKEILEALEEANKKIEKAFGDSLHRLDKHKPSFEAVEKVVNKFPSTLSYPDQNGRFPIQRAAVTDAFEYVPVLAKQGVRHKVGGEDARGGLLTLDPSYDGRHNTLRWLVCANNSEVDVNTKQLNVLKELRKMGLLVKKDIQEQLLLVYSSWNMAKKKFEYLVNWDPDALVETKIGDRPLIHYNIASDPKEQKIILLLKAGFKYHSHIGGLLFIKDNYGTTGFDCLCGETGVEKAMSLLHDILSLDCEYPILHHVFVKSPEHIPTFLNKFPWATQLRDHHGRSLQQAVLAAGPDIMNANNFLFPMLTDDQIREKDPITTLYPFAAMAVGEDADLEKSFYLLRRHPSVLERRSRSTMANNYWDETKEK</sequence>
<evidence type="ECO:0000313" key="2">
    <source>
        <dbReference type="Proteomes" id="UP001054902"/>
    </source>
</evidence>
<reference evidence="1 2" key="1">
    <citation type="journal article" date="2021" name="Sci. Rep.">
        <title>The genome of the diatom Chaetoceros tenuissimus carries an ancient integrated fragment of an extant virus.</title>
        <authorList>
            <person name="Hongo Y."/>
            <person name="Kimura K."/>
            <person name="Takaki Y."/>
            <person name="Yoshida Y."/>
            <person name="Baba S."/>
            <person name="Kobayashi G."/>
            <person name="Nagasaki K."/>
            <person name="Hano T."/>
            <person name="Tomaru Y."/>
        </authorList>
    </citation>
    <scope>NUCLEOTIDE SEQUENCE [LARGE SCALE GENOMIC DNA]</scope>
    <source>
        <strain evidence="1 2">NIES-3715</strain>
    </source>
</reference>
<keyword evidence="2" id="KW-1185">Reference proteome</keyword>
<dbReference type="InterPro" id="IPR036770">
    <property type="entry name" value="Ankyrin_rpt-contain_sf"/>
</dbReference>
<gene>
    <name evidence="1" type="ORF">CTEN210_00551</name>
</gene>
<evidence type="ECO:0000313" key="1">
    <source>
        <dbReference type="EMBL" id="GFH44077.1"/>
    </source>
</evidence>
<comment type="caution">
    <text evidence="1">The sequence shown here is derived from an EMBL/GenBank/DDBJ whole genome shotgun (WGS) entry which is preliminary data.</text>
</comment>
<organism evidence="1 2">
    <name type="scientific">Chaetoceros tenuissimus</name>
    <dbReference type="NCBI Taxonomy" id="426638"/>
    <lineage>
        <taxon>Eukaryota</taxon>
        <taxon>Sar</taxon>
        <taxon>Stramenopiles</taxon>
        <taxon>Ochrophyta</taxon>
        <taxon>Bacillariophyta</taxon>
        <taxon>Coscinodiscophyceae</taxon>
        <taxon>Chaetocerotophycidae</taxon>
        <taxon>Chaetocerotales</taxon>
        <taxon>Chaetocerotaceae</taxon>
        <taxon>Chaetoceros</taxon>
    </lineage>
</organism>
<dbReference type="SUPFAM" id="SSF48403">
    <property type="entry name" value="Ankyrin repeat"/>
    <property type="match status" value="1"/>
</dbReference>
<name>A0AAD3CDE5_9STRA</name>
<dbReference type="AlphaFoldDB" id="A0AAD3CDE5"/>